<organism evidence="2 3">
    <name type="scientific">Virgibacillus alimentarius</name>
    <dbReference type="NCBI Taxonomy" id="698769"/>
    <lineage>
        <taxon>Bacteria</taxon>
        <taxon>Bacillati</taxon>
        <taxon>Bacillota</taxon>
        <taxon>Bacilli</taxon>
        <taxon>Bacillales</taxon>
        <taxon>Bacillaceae</taxon>
        <taxon>Virgibacillus</taxon>
    </lineage>
</organism>
<name>A0ABS4SFB4_9BACI</name>
<comment type="caution">
    <text evidence="2">The sequence shown here is derived from an EMBL/GenBank/DDBJ whole genome shotgun (WGS) entry which is preliminary data.</text>
</comment>
<keyword evidence="1" id="KW-0812">Transmembrane</keyword>
<gene>
    <name evidence="2" type="ORF">J2Z81_003030</name>
</gene>
<keyword evidence="1" id="KW-1133">Transmembrane helix</keyword>
<sequence>MRISPRGIAIVYFLMGALFIYIAINSVTDTVWNTLTIIFTIVATLDFIVGFRYWRMHLYLKKHNKKK</sequence>
<dbReference type="Proteomes" id="UP001519294">
    <property type="component" value="Unassembled WGS sequence"/>
</dbReference>
<proteinExistence type="predicted"/>
<dbReference type="InterPro" id="IPR025426">
    <property type="entry name" value="DUF4305"/>
</dbReference>
<keyword evidence="1" id="KW-0472">Membrane</keyword>
<dbReference type="Pfam" id="PF14146">
    <property type="entry name" value="DUF4305"/>
    <property type="match status" value="1"/>
</dbReference>
<evidence type="ECO:0000256" key="1">
    <source>
        <dbReference type="SAM" id="Phobius"/>
    </source>
</evidence>
<feature type="transmembrane region" description="Helical" evidence="1">
    <location>
        <begin position="7"/>
        <end position="24"/>
    </location>
</feature>
<evidence type="ECO:0000313" key="2">
    <source>
        <dbReference type="EMBL" id="MBP2259042.1"/>
    </source>
</evidence>
<accession>A0ABS4SFB4</accession>
<evidence type="ECO:0000313" key="3">
    <source>
        <dbReference type="Proteomes" id="UP001519294"/>
    </source>
</evidence>
<dbReference type="RefSeq" id="WP_038221249.1">
    <property type="nucleotide sequence ID" value="NZ_JAGIKX010000048.1"/>
</dbReference>
<protein>
    <submittedName>
        <fullName evidence="2">Heme/copper-type cytochrome/quinol oxidase subunit 4</fullName>
    </submittedName>
</protein>
<dbReference type="EMBL" id="JAGIKX010000048">
    <property type="protein sequence ID" value="MBP2259042.1"/>
    <property type="molecule type" value="Genomic_DNA"/>
</dbReference>
<feature type="transmembrane region" description="Helical" evidence="1">
    <location>
        <begin position="30"/>
        <end position="54"/>
    </location>
</feature>
<reference evidence="2 3" key="1">
    <citation type="submission" date="2021-03" db="EMBL/GenBank/DDBJ databases">
        <title>Genomic Encyclopedia of Type Strains, Phase IV (KMG-IV): sequencing the most valuable type-strain genomes for metagenomic binning, comparative biology and taxonomic classification.</title>
        <authorList>
            <person name="Goeker M."/>
        </authorList>
    </citation>
    <scope>NUCLEOTIDE SEQUENCE [LARGE SCALE GENOMIC DNA]</scope>
    <source>
        <strain evidence="2 3">DSM 25790</strain>
    </source>
</reference>
<keyword evidence="3" id="KW-1185">Reference proteome</keyword>